<evidence type="ECO:0000313" key="1">
    <source>
        <dbReference type="EMBL" id="MFC1460470.1"/>
    </source>
</evidence>
<dbReference type="Pfam" id="PF10649">
    <property type="entry name" value="DUF2478"/>
    <property type="match status" value="1"/>
</dbReference>
<gene>
    <name evidence="1" type="ORF">ACETIH_27910</name>
</gene>
<dbReference type="EMBL" id="JBHOMY010000122">
    <property type="protein sequence ID" value="MFC1460470.1"/>
    <property type="molecule type" value="Genomic_DNA"/>
</dbReference>
<accession>A0ABV6YGU3</accession>
<reference evidence="1 2" key="1">
    <citation type="submission" date="2024-09" db="EMBL/GenBank/DDBJ databases">
        <title>Nodulacao em especies de Leguminosae Basais da Amazonia e Caracterizacao dos Rizobios e Bacterias Associadas aos Nodulos.</title>
        <authorList>
            <person name="Jambeiro I.C.A."/>
            <person name="Lopes I.S."/>
            <person name="Aguiar E.R.G.R."/>
            <person name="Santos A.F.J."/>
            <person name="Dos Santos J.M.F."/>
            <person name="Gross E."/>
        </authorList>
    </citation>
    <scope>NUCLEOTIDE SEQUENCE [LARGE SCALE GENOMIC DNA]</scope>
    <source>
        <strain evidence="1 2">BRUESC1165</strain>
    </source>
</reference>
<proteinExistence type="predicted"/>
<organism evidence="1 2">
    <name type="scientific">Microvirga arabica</name>
    <dbReference type="NCBI Taxonomy" id="1128671"/>
    <lineage>
        <taxon>Bacteria</taxon>
        <taxon>Pseudomonadati</taxon>
        <taxon>Pseudomonadota</taxon>
        <taxon>Alphaproteobacteria</taxon>
        <taxon>Hyphomicrobiales</taxon>
        <taxon>Methylobacteriaceae</taxon>
        <taxon>Microvirga</taxon>
    </lineage>
</organism>
<sequence>MRRAIHPLQEAALPKTSICTVPYDRDNRPDAMLQQVVRRLEAGGLQVRGLLQDGQPGTTSTCATLFLEDIGTGRRIQAFEQRGAAARGCRLDPAGLAESAGWVREAIAAQPDVLFINRFGHQEAEGRGLRDEIAAAVVAGLPLVIAVNQPLLPKWHTFAGEGCSFATADPERIEAWCLGALSRAARQQQGGPA</sequence>
<dbReference type="InterPro" id="IPR018912">
    <property type="entry name" value="DUF2478"/>
</dbReference>
<name>A0ABV6YGU3_9HYPH</name>
<evidence type="ECO:0000313" key="2">
    <source>
        <dbReference type="Proteomes" id="UP001593940"/>
    </source>
</evidence>
<keyword evidence="2" id="KW-1185">Reference proteome</keyword>
<comment type="caution">
    <text evidence="1">The sequence shown here is derived from an EMBL/GenBank/DDBJ whole genome shotgun (WGS) entry which is preliminary data.</text>
</comment>
<protein>
    <submittedName>
        <fullName evidence="1">DUF2478 domain-containing protein</fullName>
    </submittedName>
</protein>
<dbReference type="Proteomes" id="UP001593940">
    <property type="component" value="Unassembled WGS sequence"/>
</dbReference>
<dbReference type="RefSeq" id="WP_377031706.1">
    <property type="nucleotide sequence ID" value="NZ_JBHOMY010000122.1"/>
</dbReference>